<name>A0A9W6D4G8_9BACT</name>
<evidence type="ECO:0000313" key="1">
    <source>
        <dbReference type="EMBL" id="GLI34403.1"/>
    </source>
</evidence>
<proteinExistence type="predicted"/>
<organism evidence="1 2">
    <name type="scientific">Desulforhabdus amnigena</name>
    <dbReference type="NCBI Taxonomy" id="40218"/>
    <lineage>
        <taxon>Bacteria</taxon>
        <taxon>Pseudomonadati</taxon>
        <taxon>Thermodesulfobacteriota</taxon>
        <taxon>Syntrophobacteria</taxon>
        <taxon>Syntrophobacterales</taxon>
        <taxon>Syntrophobacteraceae</taxon>
        <taxon>Desulforhabdus</taxon>
    </lineage>
</organism>
<gene>
    <name evidence="1" type="ORF">DAMNIGENAA_18360</name>
</gene>
<accession>A0A9W6D4G8</accession>
<dbReference type="Proteomes" id="UP001144372">
    <property type="component" value="Unassembled WGS sequence"/>
</dbReference>
<protein>
    <submittedName>
        <fullName evidence="1">Uncharacterized protein</fullName>
    </submittedName>
</protein>
<reference evidence="1" key="1">
    <citation type="submission" date="2022-12" db="EMBL/GenBank/DDBJ databases">
        <title>Reference genome sequencing for broad-spectrum identification of bacterial and archaeal isolates by mass spectrometry.</title>
        <authorList>
            <person name="Sekiguchi Y."/>
            <person name="Tourlousse D.M."/>
        </authorList>
    </citation>
    <scope>NUCLEOTIDE SEQUENCE</scope>
    <source>
        <strain evidence="1">ASRB1</strain>
    </source>
</reference>
<comment type="caution">
    <text evidence="1">The sequence shown here is derived from an EMBL/GenBank/DDBJ whole genome shotgun (WGS) entry which is preliminary data.</text>
</comment>
<dbReference type="RefSeq" id="WP_281793655.1">
    <property type="nucleotide sequence ID" value="NZ_BSDR01000001.1"/>
</dbReference>
<dbReference type="EMBL" id="BSDR01000001">
    <property type="protein sequence ID" value="GLI34403.1"/>
    <property type="molecule type" value="Genomic_DNA"/>
</dbReference>
<sequence length="385" mass="43741">MQRSFPVHLLVSTPSGPIPLTPERARISLPQGPEAQGALIHYGPFLQAVARFLSQDSYAPLLHSLSRQLDRPIAREDIENVELISEKHGVLYHVVHLRVHIKSERVSLVLNVAVKPEQQAFLESECSLLEMLHQHFGLPYLPRPLFKGEALYTGDDGSELTLKIFMAEWFEGFHEFHLSMEPQQEQPVIKVWGLEEGDTVLRTDQALALYQHASAILTAYLDPASFRQIYPWHHAAGDFILKQTPNGIQLRLVTARDYRALISLGADPEEKWVALVHFFFNLTLRMRMDRLDGTGKRAWAPPESLSGVLSGFLESWSEKARLDPSLPPAEDVLHLLRRFTPREWISLGEVVLEDGMVETDELDFLSYHMAEHVSALMDALDKQRP</sequence>
<dbReference type="AlphaFoldDB" id="A0A9W6D4G8"/>
<evidence type="ECO:0000313" key="2">
    <source>
        <dbReference type="Proteomes" id="UP001144372"/>
    </source>
</evidence>
<keyword evidence="2" id="KW-1185">Reference proteome</keyword>